<comment type="caution">
    <text evidence="3">The sequence shown here is derived from an EMBL/GenBank/DDBJ whole genome shotgun (WGS) entry which is preliminary data.</text>
</comment>
<reference evidence="4" key="2">
    <citation type="submission" date="2019-10" db="EMBL/GenBank/DDBJ databases">
        <title>Conservation and host-specific expression of non-tandemly repeated heterogenous ribosome RNA gene in arbuscular mycorrhizal fungi.</title>
        <authorList>
            <person name="Maeda T."/>
            <person name="Kobayashi Y."/>
            <person name="Nakagawa T."/>
            <person name="Ezawa T."/>
            <person name="Yamaguchi K."/>
            <person name="Bino T."/>
            <person name="Nishimoto Y."/>
            <person name="Shigenobu S."/>
            <person name="Kawaguchi M."/>
        </authorList>
    </citation>
    <scope>NUCLEOTIDE SEQUENCE</scope>
    <source>
        <strain evidence="4">HR1</strain>
    </source>
</reference>
<dbReference type="Pfam" id="PF24681">
    <property type="entry name" value="Kelch_KLHDC2_KLHL20_DRC7"/>
    <property type="match status" value="1"/>
</dbReference>
<evidence type="ECO:0000256" key="1">
    <source>
        <dbReference type="SAM" id="Phobius"/>
    </source>
</evidence>
<dbReference type="PANTHER" id="PTHR23244:SF456">
    <property type="entry name" value="MULTIPLE EPIDERMAL GROWTH FACTOR-LIKE DOMAINS PROTEIN 8"/>
    <property type="match status" value="1"/>
</dbReference>
<gene>
    <name evidence="4" type="ORF">RCL2_000069400</name>
    <name evidence="3" type="ORF">RclHR1_17290003</name>
</gene>
<proteinExistence type="predicted"/>
<keyword evidence="1" id="KW-1133">Transmembrane helix</keyword>
<evidence type="ECO:0000313" key="5">
    <source>
        <dbReference type="Proteomes" id="UP000247702"/>
    </source>
</evidence>
<keyword evidence="5" id="KW-1185">Reference proteome</keyword>
<feature type="signal peptide" evidence="2">
    <location>
        <begin position="1"/>
        <end position="22"/>
    </location>
</feature>
<name>A0A2Z6QJS6_9GLOM</name>
<protein>
    <recommendedName>
        <fullName evidence="6">Galactose oxidase</fullName>
    </recommendedName>
</protein>
<sequence>MRISKNLILYITFFQIIINISCQQYIPRGRVYHTATLIGTRIYFLGGLNNDSLLTNDFFYLDISKSFNKIEGPLPFVNVTLSGSIPKHYGATTSAFGKSKSSIFFFGGDIGALQLTIELAYTLDTTQSPLIWKNIAVSSNEVERRRLLSAVADNNNKIYLFGGGGRMGDIVYMHYNIMNIFDNATDSWTYTIDNTIIKREGHTATFLSDTGEIVYIGGCGDNGTLIDMTIVFRCNNTISGTWQKWETKNPPEQRCQHTAALTTDNRIIVFGGIDSLELPVENYYVVLNTKTLEWYHGNESITGAPYRGHTATFYNNYMFVAFGQGITQQASNDILIYEIKDGANFAEVDYYNIPVDNTPFNYDLIMGITTFSIIVLGFIGLVIFMYIKQKKKKPAKGEKPKKYVMTKP</sequence>
<dbReference type="AlphaFoldDB" id="A0A2Z6QJS6"/>
<dbReference type="Gene3D" id="2.120.10.80">
    <property type="entry name" value="Kelch-type beta propeller"/>
    <property type="match status" value="2"/>
</dbReference>
<dbReference type="EMBL" id="BLAL01000005">
    <property type="protein sequence ID" value="GES73153.1"/>
    <property type="molecule type" value="Genomic_DNA"/>
</dbReference>
<keyword evidence="1" id="KW-0812">Transmembrane</keyword>
<dbReference type="EMBL" id="BEXD01000812">
    <property type="protein sequence ID" value="GBB90350.1"/>
    <property type="molecule type" value="Genomic_DNA"/>
</dbReference>
<dbReference type="Proteomes" id="UP000615446">
    <property type="component" value="Unassembled WGS sequence"/>
</dbReference>
<evidence type="ECO:0008006" key="6">
    <source>
        <dbReference type="Google" id="ProtNLM"/>
    </source>
</evidence>
<dbReference type="PANTHER" id="PTHR23244">
    <property type="entry name" value="KELCH REPEAT DOMAIN"/>
    <property type="match status" value="1"/>
</dbReference>
<reference evidence="3 5" key="1">
    <citation type="submission" date="2017-11" db="EMBL/GenBank/DDBJ databases">
        <title>The genome of Rhizophagus clarus HR1 reveals common genetic basis of auxotrophy among arbuscular mycorrhizal fungi.</title>
        <authorList>
            <person name="Kobayashi Y."/>
        </authorList>
    </citation>
    <scope>NUCLEOTIDE SEQUENCE [LARGE SCALE GENOMIC DNA]</scope>
    <source>
        <strain evidence="3 5">HR1</strain>
    </source>
</reference>
<keyword evidence="2" id="KW-0732">Signal</keyword>
<evidence type="ECO:0000256" key="2">
    <source>
        <dbReference type="SAM" id="SignalP"/>
    </source>
</evidence>
<organism evidence="3 5">
    <name type="scientific">Rhizophagus clarus</name>
    <dbReference type="NCBI Taxonomy" id="94130"/>
    <lineage>
        <taxon>Eukaryota</taxon>
        <taxon>Fungi</taxon>
        <taxon>Fungi incertae sedis</taxon>
        <taxon>Mucoromycota</taxon>
        <taxon>Glomeromycotina</taxon>
        <taxon>Glomeromycetes</taxon>
        <taxon>Glomerales</taxon>
        <taxon>Glomeraceae</taxon>
        <taxon>Rhizophagus</taxon>
    </lineage>
</organism>
<dbReference type="InterPro" id="IPR015915">
    <property type="entry name" value="Kelch-typ_b-propeller"/>
</dbReference>
<evidence type="ECO:0000313" key="3">
    <source>
        <dbReference type="EMBL" id="GBB90350.1"/>
    </source>
</evidence>
<accession>A0A2Z6QJS6</accession>
<dbReference type="Proteomes" id="UP000247702">
    <property type="component" value="Unassembled WGS sequence"/>
</dbReference>
<keyword evidence="1" id="KW-0472">Membrane</keyword>
<feature type="chain" id="PRO_5036327547" description="Galactose oxidase" evidence="2">
    <location>
        <begin position="23"/>
        <end position="408"/>
    </location>
</feature>
<dbReference type="SUPFAM" id="SSF117281">
    <property type="entry name" value="Kelch motif"/>
    <property type="match status" value="1"/>
</dbReference>
<evidence type="ECO:0000313" key="4">
    <source>
        <dbReference type="EMBL" id="GES73153.1"/>
    </source>
</evidence>
<dbReference type="STRING" id="94130.A0A2Z6QJS6"/>
<dbReference type="OrthoDB" id="432528at2759"/>
<feature type="transmembrane region" description="Helical" evidence="1">
    <location>
        <begin position="364"/>
        <end position="387"/>
    </location>
</feature>